<organism evidence="1 2">
    <name type="scientific">Yersinia rohdei</name>
    <dbReference type="NCBI Taxonomy" id="29485"/>
    <lineage>
        <taxon>Bacteria</taxon>
        <taxon>Pseudomonadati</taxon>
        <taxon>Pseudomonadota</taxon>
        <taxon>Gammaproteobacteria</taxon>
        <taxon>Enterobacterales</taxon>
        <taxon>Yersiniaceae</taxon>
        <taxon>Yersinia</taxon>
    </lineage>
</organism>
<gene>
    <name evidence="1" type="ORF">CH64_3116</name>
</gene>
<protein>
    <submittedName>
        <fullName evidence="1">Uncharacterized protein</fullName>
    </submittedName>
</protein>
<dbReference type="Proteomes" id="UP000031914">
    <property type="component" value="Chromosome"/>
</dbReference>
<dbReference type="EMBL" id="CP009787">
    <property type="protein sequence ID" value="AJJ09547.1"/>
    <property type="molecule type" value="Genomic_DNA"/>
</dbReference>
<keyword evidence="2" id="KW-1185">Reference proteome</keyword>
<sequence>MVLLHSTTRQPVRCRAGSLESQRGNWLHAAVVRCRAGSLEMEKERKEREKAVRCCAGSLETLPLCHSGPRLTFDLIYPI</sequence>
<proteinExistence type="predicted"/>
<evidence type="ECO:0000313" key="1">
    <source>
        <dbReference type="EMBL" id="AJJ09547.1"/>
    </source>
</evidence>
<name>A0ABM5S8G7_YERRO</name>
<accession>A0ABM5S8G7</accession>
<reference evidence="1 2" key="1">
    <citation type="journal article" date="2015" name="Genome Announc.">
        <title>Thirty-Two Complete Genome Assemblies of Nine Yersinia Species, Including Y. pestis, Y. pseudotuberculosis, and Y. enterocolitica.</title>
        <authorList>
            <person name="Johnson S.L."/>
            <person name="Daligault H.E."/>
            <person name="Davenport K.W."/>
            <person name="Jaissle J."/>
            <person name="Frey K.G."/>
            <person name="Ladner J.T."/>
            <person name="Broomall S.M."/>
            <person name="Bishop-Lilly K.A."/>
            <person name="Bruce D.C."/>
            <person name="Coyne S.R."/>
            <person name="Gibbons H.S."/>
            <person name="Lo C.C."/>
            <person name="Munk A.C."/>
            <person name="Rosenzweig C.N."/>
            <person name="Koroleva G.I."/>
            <person name="Palacios G.F."/>
            <person name="Redden C.L."/>
            <person name="Xu Y."/>
            <person name="Minogue T.D."/>
            <person name="Chain P.S."/>
        </authorList>
    </citation>
    <scope>NUCLEOTIDE SEQUENCE [LARGE SCALE GENOMIC DNA]</scope>
    <source>
        <strain evidence="1 2">YRA</strain>
    </source>
</reference>
<evidence type="ECO:0000313" key="2">
    <source>
        <dbReference type="Proteomes" id="UP000031914"/>
    </source>
</evidence>